<dbReference type="Proteomes" id="UP000251281">
    <property type="component" value="Unassembled WGS sequence"/>
</dbReference>
<gene>
    <name evidence="2" type="ORF">C4N24_01050</name>
</gene>
<evidence type="ECO:0008006" key="4">
    <source>
        <dbReference type="Google" id="ProtNLM"/>
    </source>
</evidence>
<dbReference type="Pfam" id="PF09979">
    <property type="entry name" value="DUF2213"/>
    <property type="match status" value="1"/>
</dbReference>
<evidence type="ECO:0000313" key="3">
    <source>
        <dbReference type="Proteomes" id="UP000251281"/>
    </source>
</evidence>
<feature type="region of interest" description="Disordered" evidence="1">
    <location>
        <begin position="310"/>
        <end position="337"/>
    </location>
</feature>
<dbReference type="PIRSF" id="PIRSF029215">
    <property type="entry name" value="UCP029215"/>
    <property type="match status" value="1"/>
</dbReference>
<name>A0A329UGM7_9FIRM</name>
<protein>
    <recommendedName>
        <fullName evidence="4">DUF2213 domain-containing protein</fullName>
    </recommendedName>
</protein>
<dbReference type="EMBL" id="PRLD01000001">
    <property type="protein sequence ID" value="RAW60725.1"/>
    <property type="molecule type" value="Genomic_DNA"/>
</dbReference>
<proteinExistence type="predicted"/>
<dbReference type="AlphaFoldDB" id="A0A329UGM7"/>
<feature type="compositionally biased region" description="Basic and acidic residues" evidence="1">
    <location>
        <begin position="260"/>
        <end position="276"/>
    </location>
</feature>
<sequence>MKQNTPPLVLRSEMRTDSVPVDEHYSAEGYFYDNPILTRTGIFKYTLEDGSERRELRRPEDVFDPESLASYEGKPIIITHDARVIDKDNARRERVGTILTPGQQDGETVRARIVIDDPDAVKASGLRELSVGYYQDLIMEPGEWNGEPYDAIQTNIRVNHLALVAVARAGDDARLNMDSQDNNGGTPPMDENEKMNNPTQDDDTTVETTKPTADDGETPSAPAAAPALDPAGLEAALKAYIAATNGATADDENDPAAGDTTDKPTKDEGEGDDPAKPDVLADITARRDAMEDGPAKADINTLLSMLDAANARADAAEDDTKPTEDEDDTSDDSSNQLNHDSAASIAAQVSQRVELCRLGDKLHLDGMESMPVMQAKKKVVHAVIPGMRLDGKSKAYINAAFDIAKGKINGRKTVADQRRQVFNADSANAAVRNVGKKNNPDEARDRMIQRHAGEKED</sequence>
<dbReference type="InterPro" id="IPR016913">
    <property type="entry name" value="UCP029215"/>
</dbReference>
<reference evidence="2 3" key="1">
    <citation type="submission" date="2018-02" db="EMBL/GenBank/DDBJ databases">
        <title>Complete genome sequencing of Faecalibacterium prausnitzii strains isolated from the human gut.</title>
        <authorList>
            <person name="Fitzgerald B.C."/>
            <person name="Shkoporov A.N."/>
            <person name="Ross P.R."/>
            <person name="Hill C."/>
        </authorList>
    </citation>
    <scope>NUCLEOTIDE SEQUENCE [LARGE SCALE GENOMIC DNA]</scope>
    <source>
        <strain evidence="2 3">APC923/51-1</strain>
    </source>
</reference>
<dbReference type="RefSeq" id="WP_112089949.1">
    <property type="nucleotide sequence ID" value="NZ_JAEKBY010000002.1"/>
</dbReference>
<feature type="region of interest" description="Disordered" evidence="1">
    <location>
        <begin position="174"/>
        <end position="226"/>
    </location>
</feature>
<feature type="region of interest" description="Disordered" evidence="1">
    <location>
        <begin position="246"/>
        <end position="296"/>
    </location>
</feature>
<evidence type="ECO:0000256" key="1">
    <source>
        <dbReference type="SAM" id="MobiDB-lite"/>
    </source>
</evidence>
<evidence type="ECO:0000313" key="2">
    <source>
        <dbReference type="EMBL" id="RAW60725.1"/>
    </source>
</evidence>
<feature type="compositionally biased region" description="Basic and acidic residues" evidence="1">
    <location>
        <begin position="284"/>
        <end position="295"/>
    </location>
</feature>
<feature type="compositionally biased region" description="Basic and acidic residues" evidence="1">
    <location>
        <begin position="438"/>
        <end position="457"/>
    </location>
</feature>
<comment type="caution">
    <text evidence="2">The sequence shown here is derived from an EMBL/GenBank/DDBJ whole genome shotgun (WGS) entry which is preliminary data.</text>
</comment>
<feature type="region of interest" description="Disordered" evidence="1">
    <location>
        <begin position="426"/>
        <end position="457"/>
    </location>
</feature>
<organism evidence="2 3">
    <name type="scientific">Faecalibacterium prausnitzii</name>
    <dbReference type="NCBI Taxonomy" id="853"/>
    <lineage>
        <taxon>Bacteria</taxon>
        <taxon>Bacillati</taxon>
        <taxon>Bacillota</taxon>
        <taxon>Clostridia</taxon>
        <taxon>Eubacteriales</taxon>
        <taxon>Oscillospiraceae</taxon>
        <taxon>Faecalibacterium</taxon>
    </lineage>
</organism>
<accession>A0A329UGM7</accession>
<feature type="compositionally biased region" description="Basic and acidic residues" evidence="1">
    <location>
        <begin position="314"/>
        <end position="323"/>
    </location>
</feature>